<protein>
    <submittedName>
        <fullName evidence="2">Uncharacterized protein</fullName>
    </submittedName>
</protein>
<evidence type="ECO:0000256" key="1">
    <source>
        <dbReference type="SAM" id="SignalP"/>
    </source>
</evidence>
<organism evidence="2 3">
    <name type="scientific">Microvirga arabica</name>
    <dbReference type="NCBI Taxonomy" id="1128671"/>
    <lineage>
        <taxon>Bacteria</taxon>
        <taxon>Pseudomonadati</taxon>
        <taxon>Pseudomonadota</taxon>
        <taxon>Alphaproteobacteria</taxon>
        <taxon>Hyphomicrobiales</taxon>
        <taxon>Methylobacteriaceae</taxon>
        <taxon>Microvirga</taxon>
    </lineage>
</organism>
<name>A0ABV6YHZ9_9HYPH</name>
<evidence type="ECO:0000313" key="2">
    <source>
        <dbReference type="EMBL" id="MFC1460715.1"/>
    </source>
</evidence>
<accession>A0ABV6YHZ9</accession>
<dbReference type="Proteomes" id="UP001593940">
    <property type="component" value="Unassembled WGS sequence"/>
</dbReference>
<keyword evidence="1" id="KW-0732">Signal</keyword>
<evidence type="ECO:0000313" key="3">
    <source>
        <dbReference type="Proteomes" id="UP001593940"/>
    </source>
</evidence>
<gene>
    <name evidence="2" type="ORF">ACETIH_29165</name>
</gene>
<keyword evidence="3" id="KW-1185">Reference proteome</keyword>
<dbReference type="RefSeq" id="WP_203274784.1">
    <property type="nucleotide sequence ID" value="NZ_JAFBID010000079.1"/>
</dbReference>
<comment type="caution">
    <text evidence="2">The sequence shown here is derived from an EMBL/GenBank/DDBJ whole genome shotgun (WGS) entry which is preliminary data.</text>
</comment>
<feature type="signal peptide" evidence="1">
    <location>
        <begin position="1"/>
        <end position="28"/>
    </location>
</feature>
<sequence length="116" mass="12449">MTCSLKSIISLAALLAAIFAGSVSHAVAQTTPPKSWPEVKCERYGKAWTEALTRRGRKGLSPEFVERHEAFLASGCTTKADVCPRSEEELSMANIMVVAAMNAGTASTFPPFACRK</sequence>
<dbReference type="EMBL" id="JBHOMY010000122">
    <property type="protein sequence ID" value="MFC1460715.1"/>
    <property type="molecule type" value="Genomic_DNA"/>
</dbReference>
<proteinExistence type="predicted"/>
<reference evidence="2 3" key="1">
    <citation type="submission" date="2024-09" db="EMBL/GenBank/DDBJ databases">
        <title>Nodulacao em especies de Leguminosae Basais da Amazonia e Caracterizacao dos Rizobios e Bacterias Associadas aos Nodulos.</title>
        <authorList>
            <person name="Jambeiro I.C.A."/>
            <person name="Lopes I.S."/>
            <person name="Aguiar E.R.G.R."/>
            <person name="Santos A.F.J."/>
            <person name="Dos Santos J.M.F."/>
            <person name="Gross E."/>
        </authorList>
    </citation>
    <scope>NUCLEOTIDE SEQUENCE [LARGE SCALE GENOMIC DNA]</scope>
    <source>
        <strain evidence="2 3">BRUESC1165</strain>
    </source>
</reference>
<feature type="chain" id="PRO_5045651972" evidence="1">
    <location>
        <begin position="29"/>
        <end position="116"/>
    </location>
</feature>